<evidence type="ECO:0000313" key="3">
    <source>
        <dbReference type="Proteomes" id="UP001162741"/>
    </source>
</evidence>
<evidence type="ECO:0000256" key="1">
    <source>
        <dbReference type="SAM" id="SignalP"/>
    </source>
</evidence>
<dbReference type="RefSeq" id="WP_244839724.1">
    <property type="nucleotide sequence ID" value="NZ_CP107006.1"/>
</dbReference>
<keyword evidence="1" id="KW-0732">Signal</keyword>
<protein>
    <submittedName>
        <fullName evidence="2">Uncharacterized protein</fullName>
    </submittedName>
</protein>
<name>A0ABY6IZS8_9BACT</name>
<reference evidence="2" key="1">
    <citation type="submission" date="2022-10" db="EMBL/GenBank/DDBJ databases">
        <title>Chitinophaga sp. nov., isolated from soil.</title>
        <authorList>
            <person name="Jeon C.O."/>
        </authorList>
    </citation>
    <scope>NUCLEOTIDE SEQUENCE</scope>
    <source>
        <strain evidence="2">R8</strain>
    </source>
</reference>
<dbReference type="EMBL" id="CP107006">
    <property type="protein sequence ID" value="UYQ91494.1"/>
    <property type="molecule type" value="Genomic_DNA"/>
</dbReference>
<evidence type="ECO:0000313" key="2">
    <source>
        <dbReference type="EMBL" id="UYQ91494.1"/>
    </source>
</evidence>
<proteinExistence type="predicted"/>
<keyword evidence="3" id="KW-1185">Reference proteome</keyword>
<gene>
    <name evidence="2" type="ORF">MKQ68_15495</name>
</gene>
<feature type="chain" id="PRO_5045818675" evidence="1">
    <location>
        <begin position="21"/>
        <end position="115"/>
    </location>
</feature>
<feature type="signal peptide" evidence="1">
    <location>
        <begin position="1"/>
        <end position="20"/>
    </location>
</feature>
<dbReference type="Proteomes" id="UP001162741">
    <property type="component" value="Chromosome"/>
</dbReference>
<organism evidence="2 3">
    <name type="scientific">Chitinophaga horti</name>
    <dbReference type="NCBI Taxonomy" id="2920382"/>
    <lineage>
        <taxon>Bacteria</taxon>
        <taxon>Pseudomonadati</taxon>
        <taxon>Bacteroidota</taxon>
        <taxon>Chitinophagia</taxon>
        <taxon>Chitinophagales</taxon>
        <taxon>Chitinophagaceae</taxon>
        <taxon>Chitinophaga</taxon>
    </lineage>
</organism>
<sequence>MQPRSLSTLLLIALYVITSAATCEDTSMRNVAFEAAVQLTPGNDTMRAGDTLWVDMALPQTFYDAAYKRTIRLPDSMHIELGFEVGLMNNPDEHIALTVDTVGHSLYPARGGFPI</sequence>
<accession>A0ABY6IZS8</accession>